<gene>
    <name evidence="1" type="ORF">LZZ85_28250</name>
</gene>
<reference evidence="1" key="1">
    <citation type="submission" date="2022-01" db="EMBL/GenBank/DDBJ databases">
        <authorList>
            <person name="Jo J.-H."/>
            <person name="Im W.-T."/>
        </authorList>
    </citation>
    <scope>NUCLEOTIDE SEQUENCE</scope>
    <source>
        <strain evidence="1">NA20</strain>
    </source>
</reference>
<sequence>RYAESAANTKSAMAVFAAAIRGERGEYKVCYGCFRRVRRVPLRHSNTYGYTVARRGDFEGPYAATYLIDCSYQRSVPADHADNNGSA</sequence>
<dbReference type="RefSeq" id="WP_237877505.1">
    <property type="nucleotide sequence ID" value="NZ_JAKLTR010000047.1"/>
</dbReference>
<evidence type="ECO:0000313" key="2">
    <source>
        <dbReference type="Proteomes" id="UP001165367"/>
    </source>
</evidence>
<accession>A0ABS9L0S7</accession>
<evidence type="ECO:0000313" key="1">
    <source>
        <dbReference type="EMBL" id="MCG2618220.1"/>
    </source>
</evidence>
<name>A0ABS9L0S7_9BACT</name>
<organism evidence="1 2">
    <name type="scientific">Terrimonas ginsenosidimutans</name>
    <dbReference type="NCBI Taxonomy" id="2908004"/>
    <lineage>
        <taxon>Bacteria</taxon>
        <taxon>Pseudomonadati</taxon>
        <taxon>Bacteroidota</taxon>
        <taxon>Chitinophagia</taxon>
        <taxon>Chitinophagales</taxon>
        <taxon>Chitinophagaceae</taxon>
        <taxon>Terrimonas</taxon>
    </lineage>
</organism>
<feature type="non-terminal residue" evidence="1">
    <location>
        <position position="1"/>
    </location>
</feature>
<keyword evidence="2" id="KW-1185">Reference proteome</keyword>
<comment type="caution">
    <text evidence="1">The sequence shown here is derived from an EMBL/GenBank/DDBJ whole genome shotgun (WGS) entry which is preliminary data.</text>
</comment>
<dbReference type="EMBL" id="JAKLTR010000047">
    <property type="protein sequence ID" value="MCG2618220.1"/>
    <property type="molecule type" value="Genomic_DNA"/>
</dbReference>
<proteinExistence type="predicted"/>
<protein>
    <submittedName>
        <fullName evidence="1">Uncharacterized protein</fullName>
    </submittedName>
</protein>
<dbReference type="Proteomes" id="UP001165367">
    <property type="component" value="Unassembled WGS sequence"/>
</dbReference>